<comment type="caution">
    <text evidence="7">The sequence shown here is derived from an EMBL/GenBank/DDBJ whole genome shotgun (WGS) entry which is preliminary data.</text>
</comment>
<dbReference type="EMBL" id="AGWN01000001">
    <property type="protein sequence ID" value="EPD31443.1"/>
    <property type="molecule type" value="Genomic_DNA"/>
</dbReference>
<evidence type="ECO:0000313" key="7">
    <source>
        <dbReference type="EMBL" id="EPD31443.1"/>
    </source>
</evidence>
<feature type="transmembrane region" description="Helical" evidence="5">
    <location>
        <begin position="56"/>
        <end position="76"/>
    </location>
</feature>
<keyword evidence="8" id="KW-1185">Reference proteome</keyword>
<accession>A0A9W5VWZ4</accession>
<dbReference type="Pfam" id="PF12698">
    <property type="entry name" value="ABC2_membrane_3"/>
    <property type="match status" value="1"/>
</dbReference>
<name>A0A9W5VWZ4_9ACTO</name>
<keyword evidence="2 5" id="KW-0812">Transmembrane</keyword>
<feature type="transmembrane region" description="Helical" evidence="5">
    <location>
        <begin position="171"/>
        <end position="190"/>
    </location>
</feature>
<dbReference type="PANTHER" id="PTHR43077">
    <property type="entry name" value="TRANSPORT PERMEASE YVFS-RELATED"/>
    <property type="match status" value="1"/>
</dbReference>
<evidence type="ECO:0000256" key="5">
    <source>
        <dbReference type="SAM" id="Phobius"/>
    </source>
</evidence>
<dbReference type="GO" id="GO:0140359">
    <property type="term" value="F:ABC-type transporter activity"/>
    <property type="evidence" value="ECO:0007669"/>
    <property type="project" value="InterPro"/>
</dbReference>
<protein>
    <recommendedName>
        <fullName evidence="6">ABC-2 type transporter transmembrane domain-containing protein</fullName>
    </recommendedName>
</protein>
<feature type="transmembrane region" description="Helical" evidence="5">
    <location>
        <begin position="234"/>
        <end position="255"/>
    </location>
</feature>
<feature type="transmembrane region" description="Helical" evidence="5">
    <location>
        <begin position="141"/>
        <end position="164"/>
    </location>
</feature>
<keyword evidence="4 5" id="KW-0472">Membrane</keyword>
<dbReference type="GO" id="GO:0016020">
    <property type="term" value="C:membrane"/>
    <property type="evidence" value="ECO:0007669"/>
    <property type="project" value="UniProtKB-SubCell"/>
</dbReference>
<keyword evidence="3 5" id="KW-1133">Transmembrane helix</keyword>
<gene>
    <name evidence="7" type="ORF">HMPREF9238_01217</name>
</gene>
<organism evidence="7 8">
    <name type="scientific">Gleimia europaea ACS-120-V-Col10b</name>
    <dbReference type="NCBI Taxonomy" id="883069"/>
    <lineage>
        <taxon>Bacteria</taxon>
        <taxon>Bacillati</taxon>
        <taxon>Actinomycetota</taxon>
        <taxon>Actinomycetes</taxon>
        <taxon>Actinomycetales</taxon>
        <taxon>Actinomycetaceae</taxon>
        <taxon>Gleimia</taxon>
    </lineage>
</organism>
<evidence type="ECO:0000313" key="8">
    <source>
        <dbReference type="Proteomes" id="UP000014387"/>
    </source>
</evidence>
<reference evidence="7 8" key="1">
    <citation type="submission" date="2013-05" db="EMBL/GenBank/DDBJ databases">
        <title>The Genome Sequence of Actinomyces europaeus ACS-120-V-COL10B.</title>
        <authorList>
            <consortium name="The Broad Institute Genomics Platform"/>
            <person name="Earl A."/>
            <person name="Ward D."/>
            <person name="Feldgarden M."/>
            <person name="Gevers D."/>
            <person name="Saerens B."/>
            <person name="Vaneechoutte M."/>
            <person name="Walker B."/>
            <person name="Young S."/>
            <person name="Zeng Q."/>
            <person name="Gargeya S."/>
            <person name="Fitzgerald M."/>
            <person name="Haas B."/>
            <person name="Abouelleil A."/>
            <person name="Allen A.W."/>
            <person name="Alvarado L."/>
            <person name="Arachchi H.M."/>
            <person name="Berlin A.M."/>
            <person name="Chapman S.B."/>
            <person name="Gainer-Dewar J."/>
            <person name="Goldberg J."/>
            <person name="Griggs A."/>
            <person name="Gujja S."/>
            <person name="Hansen M."/>
            <person name="Howarth C."/>
            <person name="Imamovic A."/>
            <person name="Ireland A."/>
            <person name="Larimer J."/>
            <person name="McCowan C."/>
            <person name="Murphy C."/>
            <person name="Pearson M."/>
            <person name="Poon T.W."/>
            <person name="Priest M."/>
            <person name="Roberts A."/>
            <person name="Saif S."/>
            <person name="Shea T."/>
            <person name="Sisk P."/>
            <person name="Sykes S."/>
            <person name="Wortman J."/>
            <person name="Nusbaum C."/>
            <person name="Birren B."/>
        </authorList>
    </citation>
    <scope>NUCLEOTIDE SEQUENCE [LARGE SCALE GENOMIC DNA]</scope>
    <source>
        <strain evidence="7 8">ACS-120-V-Col10b</strain>
    </source>
</reference>
<proteinExistence type="predicted"/>
<dbReference type="InterPro" id="IPR051328">
    <property type="entry name" value="T7SS_ABC-Transporter"/>
</dbReference>
<comment type="subcellular location">
    <subcellularLocation>
        <location evidence="1">Membrane</location>
        <topology evidence="1">Multi-pass membrane protein</topology>
    </subcellularLocation>
</comment>
<dbReference type="Proteomes" id="UP000014387">
    <property type="component" value="Unassembled WGS sequence"/>
</dbReference>
<dbReference type="AlphaFoldDB" id="A0A9W5VWZ4"/>
<evidence type="ECO:0000256" key="2">
    <source>
        <dbReference type="ARBA" id="ARBA00022692"/>
    </source>
</evidence>
<dbReference type="OrthoDB" id="9786643at2"/>
<sequence length="280" mass="30257">MKVFGFLKMIGMHVKAEMRINLLGVAIFNLFFTPLVVLGVGKWVDGEVMEQIGTSIGRYMIISMTAGLSMLIIIQLTSEMMMERSSGVLLRARSLPNGPMAWAIGKSISTGIIVLLMQILILIGGFVFFDMGQLGTGTTLLVVLVMLLSVATHAPIGLILGSLIHEMYGNVVIILGVLALFATSGIAFPLDILPRPVQVLQLVLPTFWSGHLVRSVVMPAQAGAAEVVGSFQPLLASGILTLWLVAGFFVASFLIKRFFRHESIGAMQKMQNNLRSQLGA</sequence>
<feature type="transmembrane region" description="Helical" evidence="5">
    <location>
        <begin position="20"/>
        <end position="44"/>
    </location>
</feature>
<dbReference type="PANTHER" id="PTHR43077:SF10">
    <property type="entry name" value="TRANSPORT PERMEASE PROTEIN"/>
    <property type="match status" value="1"/>
</dbReference>
<feature type="transmembrane region" description="Helical" evidence="5">
    <location>
        <begin position="108"/>
        <end position="129"/>
    </location>
</feature>
<evidence type="ECO:0000256" key="1">
    <source>
        <dbReference type="ARBA" id="ARBA00004141"/>
    </source>
</evidence>
<feature type="domain" description="ABC-2 type transporter transmembrane" evidence="6">
    <location>
        <begin position="54"/>
        <end position="245"/>
    </location>
</feature>
<evidence type="ECO:0000256" key="4">
    <source>
        <dbReference type="ARBA" id="ARBA00023136"/>
    </source>
</evidence>
<dbReference type="RefSeq" id="WP_016444554.1">
    <property type="nucleotide sequence ID" value="NZ_KE150266.1"/>
</dbReference>
<evidence type="ECO:0000256" key="3">
    <source>
        <dbReference type="ARBA" id="ARBA00022989"/>
    </source>
</evidence>
<evidence type="ECO:0000259" key="6">
    <source>
        <dbReference type="Pfam" id="PF12698"/>
    </source>
</evidence>
<dbReference type="InterPro" id="IPR013525">
    <property type="entry name" value="ABC2_TM"/>
</dbReference>